<name>A0A6L2J6X5_TANCI</name>
<organism evidence="1">
    <name type="scientific">Tanacetum cinerariifolium</name>
    <name type="common">Dalmatian daisy</name>
    <name type="synonym">Chrysanthemum cinerariifolium</name>
    <dbReference type="NCBI Taxonomy" id="118510"/>
    <lineage>
        <taxon>Eukaryota</taxon>
        <taxon>Viridiplantae</taxon>
        <taxon>Streptophyta</taxon>
        <taxon>Embryophyta</taxon>
        <taxon>Tracheophyta</taxon>
        <taxon>Spermatophyta</taxon>
        <taxon>Magnoliopsida</taxon>
        <taxon>eudicotyledons</taxon>
        <taxon>Gunneridae</taxon>
        <taxon>Pentapetalae</taxon>
        <taxon>asterids</taxon>
        <taxon>campanulids</taxon>
        <taxon>Asterales</taxon>
        <taxon>Asteraceae</taxon>
        <taxon>Asteroideae</taxon>
        <taxon>Anthemideae</taxon>
        <taxon>Anthemidinae</taxon>
        <taxon>Tanacetum</taxon>
    </lineage>
</organism>
<comment type="caution">
    <text evidence="1">The sequence shown here is derived from an EMBL/GenBank/DDBJ whole genome shotgun (WGS) entry which is preliminary data.</text>
</comment>
<protein>
    <recommendedName>
        <fullName evidence="2">Reverse transcriptase domain-containing protein</fullName>
    </recommendedName>
</protein>
<accession>A0A6L2J6X5</accession>
<proteinExistence type="predicted"/>
<dbReference type="AlphaFoldDB" id="A0A6L2J6X5"/>
<evidence type="ECO:0000313" key="1">
    <source>
        <dbReference type="EMBL" id="GEU32422.1"/>
    </source>
</evidence>
<dbReference type="EMBL" id="BKCJ010000353">
    <property type="protein sequence ID" value="GEU32422.1"/>
    <property type="molecule type" value="Genomic_DNA"/>
</dbReference>
<gene>
    <name evidence="1" type="ORF">Tci_004400</name>
</gene>
<evidence type="ECO:0008006" key="2">
    <source>
        <dbReference type="Google" id="ProtNLM"/>
    </source>
</evidence>
<reference evidence="1" key="1">
    <citation type="journal article" date="2019" name="Sci. Rep.">
        <title>Draft genome of Tanacetum cinerariifolium, the natural source of mosquito coil.</title>
        <authorList>
            <person name="Yamashiro T."/>
            <person name="Shiraishi A."/>
            <person name="Satake H."/>
            <person name="Nakayama K."/>
        </authorList>
    </citation>
    <scope>NUCLEOTIDE SEQUENCE</scope>
</reference>
<sequence>MCKLLEDVRNINEELSKFTNSPSCDRPMIVDDEEHSIQFRLYLENSSKAIAPVLPTEEPEYSLSMGNEHLDTIPETESDELIKSSVENLVLIPSEYEVTPDNESDDDELLSNEDVSMENFKIYSNPLFDDEEIISTKIDPHYFNAESNLIESLLNRDTLIDSSPKSDYLLKLAHSNPIPPGIKEADFDLEEEIRLVENLSYDNSSPRPLEELNAEIVDTIVESLSPFPIPVEDGDSHMEDIDLFLATDDLMPPGIENDDYDSEGDIHFLEELFSNDPIPLPENESFNFDHYDEPSFPRPPQEAPNVEGEVRLMILKMLKMTITFPSYLSFEFFYRISSTLRFLLYFSPPGVKTPFLTPTSPLRAGAISSGWNFHVL</sequence>